<organism evidence="2 3">
    <name type="scientific">Niastella yeongjuensis</name>
    <dbReference type="NCBI Taxonomy" id="354355"/>
    <lineage>
        <taxon>Bacteria</taxon>
        <taxon>Pseudomonadati</taxon>
        <taxon>Bacteroidota</taxon>
        <taxon>Chitinophagia</taxon>
        <taxon>Chitinophagales</taxon>
        <taxon>Chitinophagaceae</taxon>
        <taxon>Niastella</taxon>
    </lineage>
</organism>
<name>A0A1V9EWR9_9BACT</name>
<protein>
    <submittedName>
        <fullName evidence="2">Uncharacterized protein</fullName>
    </submittedName>
</protein>
<evidence type="ECO:0000313" key="3">
    <source>
        <dbReference type="Proteomes" id="UP000192610"/>
    </source>
</evidence>
<dbReference type="AlphaFoldDB" id="A0A1V9EWR9"/>
<keyword evidence="1" id="KW-1133">Transmembrane helix</keyword>
<accession>A0A1V9EWR9</accession>
<reference evidence="3" key="1">
    <citation type="submission" date="2016-04" db="EMBL/GenBank/DDBJ databases">
        <authorList>
            <person name="Chen L."/>
            <person name="Zhuang W."/>
            <person name="Wang G."/>
        </authorList>
    </citation>
    <scope>NUCLEOTIDE SEQUENCE [LARGE SCALE GENOMIC DNA]</scope>
    <source>
        <strain evidence="3">17621</strain>
    </source>
</reference>
<comment type="caution">
    <text evidence="2">The sequence shown here is derived from an EMBL/GenBank/DDBJ whole genome shotgun (WGS) entry which is preliminary data.</text>
</comment>
<keyword evidence="3" id="KW-1185">Reference proteome</keyword>
<gene>
    <name evidence="2" type="ORF">A4H97_01750</name>
</gene>
<proteinExistence type="predicted"/>
<sequence>MRIIPFVNSLLIVCFLAVIASMTIMLTRTGYNDRVSHSCFILHAAAGFLLLARAAFKQDEGGEGEEVL</sequence>
<dbReference type="RefSeq" id="WP_081198922.1">
    <property type="nucleotide sequence ID" value="NZ_FOCZ01000001.1"/>
</dbReference>
<keyword evidence="1" id="KW-0472">Membrane</keyword>
<keyword evidence="1" id="KW-0812">Transmembrane</keyword>
<dbReference type="OrthoDB" id="679540at2"/>
<dbReference type="EMBL" id="LVXG01000012">
    <property type="protein sequence ID" value="OQP50589.1"/>
    <property type="molecule type" value="Genomic_DNA"/>
</dbReference>
<evidence type="ECO:0000256" key="1">
    <source>
        <dbReference type="SAM" id="Phobius"/>
    </source>
</evidence>
<feature type="transmembrane region" description="Helical" evidence="1">
    <location>
        <begin position="6"/>
        <end position="27"/>
    </location>
</feature>
<evidence type="ECO:0000313" key="2">
    <source>
        <dbReference type="EMBL" id="OQP50589.1"/>
    </source>
</evidence>
<feature type="transmembrane region" description="Helical" evidence="1">
    <location>
        <begin position="39"/>
        <end position="56"/>
    </location>
</feature>
<dbReference type="Proteomes" id="UP000192610">
    <property type="component" value="Unassembled WGS sequence"/>
</dbReference>